<reference evidence="3" key="2">
    <citation type="submission" date="2012-11" db="EMBL/GenBank/DDBJ databases">
        <authorList>
            <person name="Kuo A."/>
            <person name="Curtis B.A."/>
            <person name="Tanifuji G."/>
            <person name="Burki F."/>
            <person name="Gruber A."/>
            <person name="Irimia M."/>
            <person name="Maruyama S."/>
            <person name="Arias M.C."/>
            <person name="Ball S.G."/>
            <person name="Gile G.H."/>
            <person name="Hirakawa Y."/>
            <person name="Hopkins J.F."/>
            <person name="Rensing S.A."/>
            <person name="Schmutz J."/>
            <person name="Symeonidi A."/>
            <person name="Elias M."/>
            <person name="Eveleigh R.J."/>
            <person name="Herman E.K."/>
            <person name="Klute M.J."/>
            <person name="Nakayama T."/>
            <person name="Obornik M."/>
            <person name="Reyes-Prieto A."/>
            <person name="Armbrust E.V."/>
            <person name="Aves S.J."/>
            <person name="Beiko R.G."/>
            <person name="Coutinho P."/>
            <person name="Dacks J.B."/>
            <person name="Durnford D.G."/>
            <person name="Fast N.M."/>
            <person name="Green B.R."/>
            <person name="Grisdale C."/>
            <person name="Hempe F."/>
            <person name="Henrissat B."/>
            <person name="Hoppner M.P."/>
            <person name="Ishida K.-I."/>
            <person name="Kim E."/>
            <person name="Koreny L."/>
            <person name="Kroth P.G."/>
            <person name="Liu Y."/>
            <person name="Malik S.-B."/>
            <person name="Maier U.G."/>
            <person name="McRose D."/>
            <person name="Mock T."/>
            <person name="Neilson J.A."/>
            <person name="Onodera N.T."/>
            <person name="Poole A.M."/>
            <person name="Pritham E.J."/>
            <person name="Richards T.A."/>
            <person name="Rocap G."/>
            <person name="Roy S.W."/>
            <person name="Sarai C."/>
            <person name="Schaack S."/>
            <person name="Shirato S."/>
            <person name="Slamovits C.H."/>
            <person name="Spencer D.F."/>
            <person name="Suzuki S."/>
            <person name="Worden A.Z."/>
            <person name="Zauner S."/>
            <person name="Barry K."/>
            <person name="Bell C."/>
            <person name="Bharti A.K."/>
            <person name="Crow J.A."/>
            <person name="Grimwood J."/>
            <person name="Kramer R."/>
            <person name="Lindquist E."/>
            <person name="Lucas S."/>
            <person name="Salamov A."/>
            <person name="McFadden G.I."/>
            <person name="Lane C.E."/>
            <person name="Keeling P.J."/>
            <person name="Gray M.W."/>
            <person name="Grigoriev I.V."/>
            <person name="Archibald J.M."/>
        </authorList>
    </citation>
    <scope>NUCLEOTIDE SEQUENCE</scope>
    <source>
        <strain evidence="3">CCMP2712</strain>
    </source>
</reference>
<protein>
    <submittedName>
        <fullName evidence="1 2">Uncharacterized protein</fullName>
    </submittedName>
</protein>
<dbReference type="KEGG" id="gtt:GUITHDRAFT_136830"/>
<dbReference type="InterPro" id="IPR016024">
    <property type="entry name" value="ARM-type_fold"/>
</dbReference>
<accession>L1JIH8</accession>
<keyword evidence="3" id="KW-1185">Reference proteome</keyword>
<proteinExistence type="predicted"/>
<dbReference type="EnsemblProtists" id="EKX48318">
    <property type="protein sequence ID" value="EKX48318"/>
    <property type="gene ID" value="GUITHDRAFT_136830"/>
</dbReference>
<reference evidence="2" key="3">
    <citation type="submission" date="2016-03" db="UniProtKB">
        <authorList>
            <consortium name="EnsemblProtists"/>
        </authorList>
    </citation>
    <scope>IDENTIFICATION</scope>
</reference>
<dbReference type="RefSeq" id="XP_005835298.1">
    <property type="nucleotide sequence ID" value="XM_005835241.1"/>
</dbReference>
<dbReference type="PaxDb" id="55529-EKX48318"/>
<dbReference type="SUPFAM" id="SSF48371">
    <property type="entry name" value="ARM repeat"/>
    <property type="match status" value="1"/>
</dbReference>
<evidence type="ECO:0000313" key="3">
    <source>
        <dbReference type="Proteomes" id="UP000011087"/>
    </source>
</evidence>
<dbReference type="GeneID" id="17304956"/>
<name>L1JIH8_GUITC</name>
<sequence>MCFDGCLNVRKRILRFSISLNSVSEFVDLFHQCCRTNIHENWEEAEVVRKFFSDLFEWTKQERDEYSLPVIEAFCEELQDFFDDKVLHEKARSCNLAVWLLDIICENSSESMWNKMLTTSLVIDSDTTFPLSTDMILIYCTGGKRLLHDENMLKATMRFVILVLEQDLTLESRIFNACTRLDNSVVSKSLIATDRLVRTTGSNRKIINKIRAGDLMSDKCAETLLSCALEAMRNFASSHPEVCEQVARDLFVDLCMDESLLSLLPLAARNRVIEQSISCLCSLINQGKGSPSASSNYHQEIIELVHSIASVVFTDSDESAKSPQTSSSRSQRGGVLVLGALSSRIHNSEVMDIIHRLFMEGLQSLPSTLHENLLLHLTGIALVPPHKYLSSGDSKVLCWECAGTKGRCFERLASGLTTDEALRHLQQELLVLIAKLGMLLLTHSKQQRPEVQPRQLVLLVLIIATAGRFAAVKTFVLYMTQHGLVDDVSPPTCLRVCVTFSTPILFPFASWKLFLLPSLALENHCPATSPATFFFDTAHIRAGGELKSCRFRESWMNTFGYQRKCKKVRCFDRNSLSLLAEKELPARYKEFLAKDSKMTEAKCLQLMAIYHVESYFGAVSSEPPNFSRLLEGLFLKIIDKLTERFDSLEFSPPQEEFLTQLTCALILHSSSCVPSKRSFSEKSIKVVLRVFPILHWSLRCFRVLMDSYEESVNFAKIPLDLFSSRMTAESKLGDGGDFSQRHAALRVIENLVRYWMEQMLLQAPLASSAIIQIYLLQCSSPAGSEGVQSYTVNIIQEAMIGVMPLPHGAKAGGVAGAGGGRALNRMPNSDATSLQGLRGGFVWRYLGGWAVHGGVDFADVARGLQDKARYLGMAKLLLDLQLSLTSQQALTSSDHASLEALEALNPMDVGARESMRTSTSLWCWINSLLSGTEREMLVREVCNALSSNMEEGCGLLSSWNDPEHHAEVDQSTSSRVFAECYAQALCVEFLQEQCRLSHKSKSIVFRSICKLLLLAFSRSRVLVLNEFNSALVLQLLRLAFIVLHEARMPSFLASILLDRTLSASLHFFSFRPSWGLDGKRDGTGNGPGVLRSRGAWIVVSSWMGRIRSAEKSREEEPVGFGMTQVLFKGRGGADSIFSTVRDWENSDEKEGEWLGMLDHHNDHAASSGFGYESSKLVLEELWQMPSESNSELFSEGRNAEDMRSSIMGGRVSKQSLSNSEQASIYSRQLPAMFSAEQDQSDPAMILKARCRFVESVFGIIRGMLVVTHQPLKSLFSRNLLSGRVGL</sequence>
<gene>
    <name evidence="1" type="ORF">GUITHDRAFT_136830</name>
</gene>
<reference evidence="1 3" key="1">
    <citation type="journal article" date="2012" name="Nature">
        <title>Algal genomes reveal evolutionary mosaicism and the fate of nucleomorphs.</title>
        <authorList>
            <consortium name="DOE Joint Genome Institute"/>
            <person name="Curtis B.A."/>
            <person name="Tanifuji G."/>
            <person name="Burki F."/>
            <person name="Gruber A."/>
            <person name="Irimia M."/>
            <person name="Maruyama S."/>
            <person name="Arias M.C."/>
            <person name="Ball S.G."/>
            <person name="Gile G.H."/>
            <person name="Hirakawa Y."/>
            <person name="Hopkins J.F."/>
            <person name="Kuo A."/>
            <person name="Rensing S.A."/>
            <person name="Schmutz J."/>
            <person name="Symeonidi A."/>
            <person name="Elias M."/>
            <person name="Eveleigh R.J."/>
            <person name="Herman E.K."/>
            <person name="Klute M.J."/>
            <person name="Nakayama T."/>
            <person name="Obornik M."/>
            <person name="Reyes-Prieto A."/>
            <person name="Armbrust E.V."/>
            <person name="Aves S.J."/>
            <person name="Beiko R.G."/>
            <person name="Coutinho P."/>
            <person name="Dacks J.B."/>
            <person name="Durnford D.G."/>
            <person name="Fast N.M."/>
            <person name="Green B.R."/>
            <person name="Grisdale C.J."/>
            <person name="Hempel F."/>
            <person name="Henrissat B."/>
            <person name="Hoppner M.P."/>
            <person name="Ishida K."/>
            <person name="Kim E."/>
            <person name="Koreny L."/>
            <person name="Kroth P.G."/>
            <person name="Liu Y."/>
            <person name="Malik S.B."/>
            <person name="Maier U.G."/>
            <person name="McRose D."/>
            <person name="Mock T."/>
            <person name="Neilson J.A."/>
            <person name="Onodera N.T."/>
            <person name="Poole A.M."/>
            <person name="Pritham E.J."/>
            <person name="Richards T.A."/>
            <person name="Rocap G."/>
            <person name="Roy S.W."/>
            <person name="Sarai C."/>
            <person name="Schaack S."/>
            <person name="Shirato S."/>
            <person name="Slamovits C.H."/>
            <person name="Spencer D.F."/>
            <person name="Suzuki S."/>
            <person name="Worden A.Z."/>
            <person name="Zauner S."/>
            <person name="Barry K."/>
            <person name="Bell C."/>
            <person name="Bharti A.K."/>
            <person name="Crow J.A."/>
            <person name="Grimwood J."/>
            <person name="Kramer R."/>
            <person name="Lindquist E."/>
            <person name="Lucas S."/>
            <person name="Salamov A."/>
            <person name="McFadden G.I."/>
            <person name="Lane C.E."/>
            <person name="Keeling P.J."/>
            <person name="Gray M.W."/>
            <person name="Grigoriev I.V."/>
            <person name="Archibald J.M."/>
        </authorList>
    </citation>
    <scope>NUCLEOTIDE SEQUENCE</scope>
    <source>
        <strain evidence="1 3">CCMP2712</strain>
    </source>
</reference>
<evidence type="ECO:0000313" key="1">
    <source>
        <dbReference type="EMBL" id="EKX48318.1"/>
    </source>
</evidence>
<evidence type="ECO:0000313" key="2">
    <source>
        <dbReference type="EnsemblProtists" id="EKX48318"/>
    </source>
</evidence>
<organism evidence="1">
    <name type="scientific">Guillardia theta (strain CCMP2712)</name>
    <name type="common">Cryptophyte</name>
    <dbReference type="NCBI Taxonomy" id="905079"/>
    <lineage>
        <taxon>Eukaryota</taxon>
        <taxon>Cryptophyceae</taxon>
        <taxon>Pyrenomonadales</taxon>
        <taxon>Geminigeraceae</taxon>
        <taxon>Guillardia</taxon>
    </lineage>
</organism>
<dbReference type="EMBL" id="JH992986">
    <property type="protein sequence ID" value="EKX48318.1"/>
    <property type="molecule type" value="Genomic_DNA"/>
</dbReference>
<dbReference type="HOGENOM" id="CLU_262678_0_0_1"/>
<dbReference type="Proteomes" id="UP000011087">
    <property type="component" value="Unassembled WGS sequence"/>
</dbReference>
<dbReference type="OrthoDB" id="10690172at2759"/>